<accession>A0A9P4VRR1</accession>
<dbReference type="SMART" id="SM00220">
    <property type="entry name" value="S_TKc"/>
    <property type="match status" value="1"/>
</dbReference>
<comment type="catalytic activity">
    <reaction evidence="7">
        <text>L-threonyl-[protein] + ATP = O-phospho-L-threonyl-[protein] + ADP + H(+)</text>
        <dbReference type="Rhea" id="RHEA:46608"/>
        <dbReference type="Rhea" id="RHEA-COMP:11060"/>
        <dbReference type="Rhea" id="RHEA-COMP:11605"/>
        <dbReference type="ChEBI" id="CHEBI:15378"/>
        <dbReference type="ChEBI" id="CHEBI:30013"/>
        <dbReference type="ChEBI" id="CHEBI:30616"/>
        <dbReference type="ChEBI" id="CHEBI:61977"/>
        <dbReference type="ChEBI" id="CHEBI:456216"/>
        <dbReference type="EC" id="2.7.11.1"/>
    </reaction>
</comment>
<keyword evidence="4" id="KW-0547">Nucleotide-binding</keyword>
<evidence type="ECO:0000256" key="6">
    <source>
        <dbReference type="ARBA" id="ARBA00022840"/>
    </source>
</evidence>
<keyword evidence="11" id="KW-1185">Reference proteome</keyword>
<dbReference type="InterPro" id="IPR008271">
    <property type="entry name" value="Ser/Thr_kinase_AS"/>
</dbReference>
<evidence type="ECO:0000256" key="2">
    <source>
        <dbReference type="ARBA" id="ARBA00022527"/>
    </source>
</evidence>
<feature type="domain" description="Protein kinase" evidence="9">
    <location>
        <begin position="1"/>
        <end position="353"/>
    </location>
</feature>
<evidence type="ECO:0000256" key="1">
    <source>
        <dbReference type="ARBA" id="ARBA00012513"/>
    </source>
</evidence>
<evidence type="ECO:0000259" key="9">
    <source>
        <dbReference type="PROSITE" id="PS50011"/>
    </source>
</evidence>
<keyword evidence="5 10" id="KW-0418">Kinase</keyword>
<dbReference type="PANTHER" id="PTHR47634">
    <property type="entry name" value="PROTEIN KINASE DOMAIN-CONTAINING PROTEIN-RELATED"/>
    <property type="match status" value="1"/>
</dbReference>
<keyword evidence="3" id="KW-0808">Transferase</keyword>
<name>A0A9P4VRR1_9PEZI</name>
<dbReference type="InterPro" id="IPR051334">
    <property type="entry name" value="SRPK"/>
</dbReference>
<reference evidence="10" key="1">
    <citation type="journal article" date="2020" name="Stud. Mycol.">
        <title>101 Dothideomycetes genomes: a test case for predicting lifestyles and emergence of pathogens.</title>
        <authorList>
            <person name="Haridas S."/>
            <person name="Albert R."/>
            <person name="Binder M."/>
            <person name="Bloem J."/>
            <person name="Labutti K."/>
            <person name="Salamov A."/>
            <person name="Andreopoulos B."/>
            <person name="Baker S."/>
            <person name="Barry K."/>
            <person name="Bills G."/>
            <person name="Bluhm B."/>
            <person name="Cannon C."/>
            <person name="Castanera R."/>
            <person name="Culley D."/>
            <person name="Daum C."/>
            <person name="Ezra D."/>
            <person name="Gonzalez J."/>
            <person name="Henrissat B."/>
            <person name="Kuo A."/>
            <person name="Liang C."/>
            <person name="Lipzen A."/>
            <person name="Lutzoni F."/>
            <person name="Magnuson J."/>
            <person name="Mondo S."/>
            <person name="Nolan M."/>
            <person name="Ohm R."/>
            <person name="Pangilinan J."/>
            <person name="Park H.-J."/>
            <person name="Ramirez L."/>
            <person name="Alfaro M."/>
            <person name="Sun H."/>
            <person name="Tritt A."/>
            <person name="Yoshinaga Y."/>
            <person name="Zwiers L.-H."/>
            <person name="Turgeon B."/>
            <person name="Goodwin S."/>
            <person name="Spatafora J."/>
            <person name="Crous P."/>
            <person name="Grigoriev I."/>
        </authorList>
    </citation>
    <scope>NUCLEOTIDE SEQUENCE</scope>
    <source>
        <strain evidence="10">CBS 101060</strain>
    </source>
</reference>
<dbReference type="PROSITE" id="PS50011">
    <property type="entry name" value="PROTEIN_KINASE_DOM"/>
    <property type="match status" value="1"/>
</dbReference>
<dbReference type="EC" id="2.7.11.1" evidence="1"/>
<dbReference type="GO" id="GO:0005524">
    <property type="term" value="F:ATP binding"/>
    <property type="evidence" value="ECO:0007669"/>
    <property type="project" value="UniProtKB-KW"/>
</dbReference>
<dbReference type="InterPro" id="IPR000719">
    <property type="entry name" value="Prot_kinase_dom"/>
</dbReference>
<keyword evidence="6" id="KW-0067">ATP-binding</keyword>
<proteinExistence type="predicted"/>
<dbReference type="OrthoDB" id="5979581at2759"/>
<evidence type="ECO:0000256" key="4">
    <source>
        <dbReference type="ARBA" id="ARBA00022741"/>
    </source>
</evidence>
<dbReference type="GO" id="GO:0005634">
    <property type="term" value="C:nucleus"/>
    <property type="evidence" value="ECO:0007669"/>
    <property type="project" value="TreeGrafter"/>
</dbReference>
<dbReference type="SUPFAM" id="SSF56112">
    <property type="entry name" value="Protein kinase-like (PK-like)"/>
    <property type="match status" value="1"/>
</dbReference>
<dbReference type="GO" id="GO:0004674">
    <property type="term" value="F:protein serine/threonine kinase activity"/>
    <property type="evidence" value="ECO:0007669"/>
    <property type="project" value="UniProtKB-KW"/>
</dbReference>
<evidence type="ECO:0000313" key="11">
    <source>
        <dbReference type="Proteomes" id="UP000799429"/>
    </source>
</evidence>
<dbReference type="Gene3D" id="3.30.200.20">
    <property type="entry name" value="Phosphorylase Kinase, domain 1"/>
    <property type="match status" value="2"/>
</dbReference>
<dbReference type="AlphaFoldDB" id="A0A9P4VRR1"/>
<protein>
    <recommendedName>
        <fullName evidence="1">non-specific serine/threonine protein kinase</fullName>
        <ecNumber evidence="1">2.7.11.1</ecNumber>
    </recommendedName>
</protein>
<dbReference type="PANTHER" id="PTHR47634:SF9">
    <property type="entry name" value="PROTEIN KINASE DOMAIN-CONTAINING PROTEIN-RELATED"/>
    <property type="match status" value="1"/>
</dbReference>
<dbReference type="Pfam" id="PF00069">
    <property type="entry name" value="Pkinase"/>
    <property type="match status" value="1"/>
</dbReference>
<evidence type="ECO:0000256" key="3">
    <source>
        <dbReference type="ARBA" id="ARBA00022679"/>
    </source>
</evidence>
<evidence type="ECO:0000313" key="10">
    <source>
        <dbReference type="EMBL" id="KAF2839112.1"/>
    </source>
</evidence>
<dbReference type="InterPro" id="IPR011009">
    <property type="entry name" value="Kinase-like_dom_sf"/>
</dbReference>
<sequence length="353" mass="40613">MVKPWATSRAVAQPLNENLPAEKEKSPYYHPDEFYPVETGRILNKRYQIAAKVRHGASSIVWLARDLHRWAWLEEHYKNRQHEGWQYVRKAVGFFTVKGALGKHLCVIVEPLREPLSVYWGRFRAEWVIPVELLKRQLQMILKGLSYLHDECHVIYCDLKLDNIMVKVEDAAVLARAAHHEYENPMPQKSARGRIIYQAWDHLGDLDKRTAVLQIIDFDYAASGDVPQSGTIQIEPYRFPEARPEAGYSYSADIWSLGVMILDLLGGEKLFPLSCLRKNGDDGQPHLAHITALLGFPACSWQQDRNGIQGRRYSENLRDLGAVRSGFSFEITVQHIMGEEKRKFIGFERNMSV</sequence>
<keyword evidence="2" id="KW-0723">Serine/threonine-protein kinase</keyword>
<dbReference type="GO" id="GO:0000245">
    <property type="term" value="P:spliceosomal complex assembly"/>
    <property type="evidence" value="ECO:0007669"/>
    <property type="project" value="TreeGrafter"/>
</dbReference>
<dbReference type="GO" id="GO:0005737">
    <property type="term" value="C:cytoplasm"/>
    <property type="evidence" value="ECO:0007669"/>
    <property type="project" value="TreeGrafter"/>
</dbReference>
<dbReference type="Proteomes" id="UP000799429">
    <property type="component" value="Unassembled WGS sequence"/>
</dbReference>
<evidence type="ECO:0000256" key="5">
    <source>
        <dbReference type="ARBA" id="ARBA00022777"/>
    </source>
</evidence>
<dbReference type="PROSITE" id="PS00108">
    <property type="entry name" value="PROTEIN_KINASE_ST"/>
    <property type="match status" value="1"/>
</dbReference>
<evidence type="ECO:0000256" key="8">
    <source>
        <dbReference type="ARBA" id="ARBA00048679"/>
    </source>
</evidence>
<dbReference type="EMBL" id="MU006095">
    <property type="protein sequence ID" value="KAF2839112.1"/>
    <property type="molecule type" value="Genomic_DNA"/>
</dbReference>
<evidence type="ECO:0000256" key="7">
    <source>
        <dbReference type="ARBA" id="ARBA00047899"/>
    </source>
</evidence>
<gene>
    <name evidence="10" type="ORF">M501DRAFT_1011046</name>
</gene>
<comment type="catalytic activity">
    <reaction evidence="8">
        <text>L-seryl-[protein] + ATP = O-phospho-L-seryl-[protein] + ADP + H(+)</text>
        <dbReference type="Rhea" id="RHEA:17989"/>
        <dbReference type="Rhea" id="RHEA-COMP:9863"/>
        <dbReference type="Rhea" id="RHEA-COMP:11604"/>
        <dbReference type="ChEBI" id="CHEBI:15378"/>
        <dbReference type="ChEBI" id="CHEBI:29999"/>
        <dbReference type="ChEBI" id="CHEBI:30616"/>
        <dbReference type="ChEBI" id="CHEBI:83421"/>
        <dbReference type="ChEBI" id="CHEBI:456216"/>
        <dbReference type="EC" id="2.7.11.1"/>
    </reaction>
</comment>
<dbReference type="Gene3D" id="1.10.510.10">
    <property type="entry name" value="Transferase(Phosphotransferase) domain 1"/>
    <property type="match status" value="1"/>
</dbReference>
<organism evidence="10 11">
    <name type="scientific">Patellaria atrata CBS 101060</name>
    <dbReference type="NCBI Taxonomy" id="1346257"/>
    <lineage>
        <taxon>Eukaryota</taxon>
        <taxon>Fungi</taxon>
        <taxon>Dikarya</taxon>
        <taxon>Ascomycota</taxon>
        <taxon>Pezizomycotina</taxon>
        <taxon>Dothideomycetes</taxon>
        <taxon>Dothideomycetes incertae sedis</taxon>
        <taxon>Patellariales</taxon>
        <taxon>Patellariaceae</taxon>
        <taxon>Patellaria</taxon>
    </lineage>
</organism>
<dbReference type="GO" id="GO:0050684">
    <property type="term" value="P:regulation of mRNA processing"/>
    <property type="evidence" value="ECO:0007669"/>
    <property type="project" value="TreeGrafter"/>
</dbReference>
<comment type="caution">
    <text evidence="10">The sequence shown here is derived from an EMBL/GenBank/DDBJ whole genome shotgun (WGS) entry which is preliminary data.</text>
</comment>